<reference evidence="3" key="1">
    <citation type="submission" date="2018-05" db="EMBL/GenBank/DDBJ databases">
        <authorList>
            <person name="Lanie J.A."/>
            <person name="Ng W.-L."/>
            <person name="Kazmierczak K.M."/>
            <person name="Andrzejewski T.M."/>
            <person name="Davidsen T.M."/>
            <person name="Wayne K.J."/>
            <person name="Tettelin H."/>
            <person name="Glass J.I."/>
            <person name="Rusch D."/>
            <person name="Podicherti R."/>
            <person name="Tsui H.-C.T."/>
            <person name="Winkler M.E."/>
        </authorList>
    </citation>
    <scope>NUCLEOTIDE SEQUENCE</scope>
</reference>
<sequence>MDLETKARILDSAEQLFAEYGFSATSIRQITNEADVNIAAVNYHFGSKEELLHAVFKRRVGPINTERVKTLLALQEETKDGEPDLEQVMRAFLEPCFHSTEWHRPQGAKFLQLVGRMHSETNEQLRGAFFQLFDEVAQHFGPAFKHVLPHLSTEEIIWRVHFVIGSLAHILVCTQMKNAGMGNVKIERSDALLEVLVQFCTAGMAAAVPTQTAVQSV</sequence>
<name>A0A381P4R5_9ZZZZ</name>
<proteinExistence type="predicted"/>
<dbReference type="AlphaFoldDB" id="A0A381P4R5"/>
<dbReference type="InterPro" id="IPR009057">
    <property type="entry name" value="Homeodomain-like_sf"/>
</dbReference>
<protein>
    <recommendedName>
        <fullName evidence="2">HTH tetR-type domain-containing protein</fullName>
    </recommendedName>
</protein>
<dbReference type="InterPro" id="IPR050109">
    <property type="entry name" value="HTH-type_TetR-like_transc_reg"/>
</dbReference>
<dbReference type="InterPro" id="IPR001647">
    <property type="entry name" value="HTH_TetR"/>
</dbReference>
<dbReference type="PANTHER" id="PTHR30055:SF235">
    <property type="entry name" value="TRANSCRIPTIONAL REGULATORY PROTEIN"/>
    <property type="match status" value="1"/>
</dbReference>
<dbReference type="SUPFAM" id="SSF48498">
    <property type="entry name" value="Tetracyclin repressor-like, C-terminal domain"/>
    <property type="match status" value="1"/>
</dbReference>
<evidence type="ECO:0000313" key="3">
    <source>
        <dbReference type="EMBL" id="SUZ61208.1"/>
    </source>
</evidence>
<dbReference type="InterPro" id="IPR041586">
    <property type="entry name" value="PsrA_TetR_C"/>
</dbReference>
<keyword evidence="1" id="KW-0238">DNA-binding</keyword>
<dbReference type="GO" id="GO:0003700">
    <property type="term" value="F:DNA-binding transcription factor activity"/>
    <property type="evidence" value="ECO:0007669"/>
    <property type="project" value="TreeGrafter"/>
</dbReference>
<dbReference type="Gene3D" id="1.10.357.10">
    <property type="entry name" value="Tetracycline Repressor, domain 2"/>
    <property type="match status" value="1"/>
</dbReference>
<dbReference type="PROSITE" id="PS01081">
    <property type="entry name" value="HTH_TETR_1"/>
    <property type="match status" value="1"/>
</dbReference>
<dbReference type="InterPro" id="IPR036271">
    <property type="entry name" value="Tet_transcr_reg_TetR-rel_C_sf"/>
</dbReference>
<dbReference type="GO" id="GO:0000976">
    <property type="term" value="F:transcription cis-regulatory region binding"/>
    <property type="evidence" value="ECO:0007669"/>
    <property type="project" value="TreeGrafter"/>
</dbReference>
<accession>A0A381P4R5</accession>
<evidence type="ECO:0000259" key="2">
    <source>
        <dbReference type="PROSITE" id="PS50977"/>
    </source>
</evidence>
<dbReference type="InterPro" id="IPR023772">
    <property type="entry name" value="DNA-bd_HTH_TetR-type_CS"/>
</dbReference>
<organism evidence="3">
    <name type="scientific">marine metagenome</name>
    <dbReference type="NCBI Taxonomy" id="408172"/>
    <lineage>
        <taxon>unclassified sequences</taxon>
        <taxon>metagenomes</taxon>
        <taxon>ecological metagenomes</taxon>
    </lineage>
</organism>
<feature type="domain" description="HTH tetR-type" evidence="2">
    <location>
        <begin position="3"/>
        <end position="63"/>
    </location>
</feature>
<dbReference type="PROSITE" id="PS50977">
    <property type="entry name" value="HTH_TETR_2"/>
    <property type="match status" value="1"/>
</dbReference>
<evidence type="ECO:0000256" key="1">
    <source>
        <dbReference type="ARBA" id="ARBA00023125"/>
    </source>
</evidence>
<dbReference type="Pfam" id="PF17939">
    <property type="entry name" value="TetR_C_30"/>
    <property type="match status" value="1"/>
</dbReference>
<gene>
    <name evidence="3" type="ORF">METZ01_LOCUS14062</name>
</gene>
<dbReference type="PRINTS" id="PR00455">
    <property type="entry name" value="HTHTETR"/>
</dbReference>
<dbReference type="SUPFAM" id="SSF46689">
    <property type="entry name" value="Homeodomain-like"/>
    <property type="match status" value="1"/>
</dbReference>
<dbReference type="Pfam" id="PF00440">
    <property type="entry name" value="TetR_N"/>
    <property type="match status" value="1"/>
</dbReference>
<dbReference type="PANTHER" id="PTHR30055">
    <property type="entry name" value="HTH-TYPE TRANSCRIPTIONAL REGULATOR RUTR"/>
    <property type="match status" value="1"/>
</dbReference>
<dbReference type="EMBL" id="UINC01000788">
    <property type="protein sequence ID" value="SUZ61208.1"/>
    <property type="molecule type" value="Genomic_DNA"/>
</dbReference>